<organism evidence="3 4">
    <name type="scientific">Blastopirellula marina</name>
    <dbReference type="NCBI Taxonomy" id="124"/>
    <lineage>
        <taxon>Bacteria</taxon>
        <taxon>Pseudomonadati</taxon>
        <taxon>Planctomycetota</taxon>
        <taxon>Planctomycetia</taxon>
        <taxon>Pirellulales</taxon>
        <taxon>Pirellulaceae</taxon>
        <taxon>Blastopirellula</taxon>
    </lineage>
</organism>
<dbReference type="GO" id="GO:0004040">
    <property type="term" value="F:amidase activity"/>
    <property type="evidence" value="ECO:0007669"/>
    <property type="project" value="TreeGrafter"/>
</dbReference>
<dbReference type="Gene3D" id="3.90.1300.10">
    <property type="entry name" value="Amidase signature (AS) domain"/>
    <property type="match status" value="1"/>
</dbReference>
<dbReference type="InterPro" id="IPR052096">
    <property type="entry name" value="Endocannabinoid_amidase"/>
</dbReference>
<gene>
    <name evidence="3" type="ORF">C5Y83_22455</name>
</gene>
<dbReference type="OrthoDB" id="9811471at2"/>
<dbReference type="PANTHER" id="PTHR45847">
    <property type="entry name" value="FATTY ACID AMIDE HYDROLASE"/>
    <property type="match status" value="1"/>
</dbReference>
<sequence>MQRTSPKLWQHGAAQLAHLIASREVSASEVIAAHIERIESVNPPINAIVQSFFDEAIASAKRLDDDPHFAEGGLLRGVPLSIKECFHVVGGKMTLGMTTPPNVATADGPLAARLRAAGGVILGISNVPQLMIIHETRNPKYGTTQNPWNLSRCVGGSSGGEAAILAAGGTALGLGSDLGGSIRLPAHFCGVAGLKPTSRRLTRGGTAANLRGMSWLEFQPGPMARQVADLRLAMKVLARNSCSKSWDRADDPPLGFDDSTPVDIGKLRVGVYADDGFFPPCPAVRRAMVEGAEGLKARGATIVELDPPPTLAMLKSYFAIASADGGVDFRRLLKGSKLEPEVGRLVRLAALPRWLRPLIAKMALSSLGKHKMAAIFKASGPRSAGSLWDVTWEAIGQVRQVFEDWDKANIDIVLCPTHATPALKPNCAVDMLPASSYSVVMNLLGVPCGTVPATRVRKDEETDREIKSDASYALARQMEIGSVGLPVGVQVAGRFWREDQVLAVMEALEQHYRTLSGYPDISQLPSIAQAAS</sequence>
<evidence type="ECO:0000313" key="4">
    <source>
        <dbReference type="Proteomes" id="UP000238322"/>
    </source>
</evidence>
<dbReference type="AlphaFoldDB" id="A0A2S8FFL6"/>
<dbReference type="InterPro" id="IPR020556">
    <property type="entry name" value="Amidase_CS"/>
</dbReference>
<dbReference type="PANTHER" id="PTHR45847:SF6">
    <property type="entry name" value="FATTY ACID AMIDE HYDROLASE"/>
    <property type="match status" value="1"/>
</dbReference>
<dbReference type="PIRSF" id="PIRSF001221">
    <property type="entry name" value="Amidase_fungi"/>
    <property type="match status" value="1"/>
</dbReference>
<dbReference type="RefSeq" id="WP_105332040.1">
    <property type="nucleotide sequence ID" value="NZ_PUHY01000013.1"/>
</dbReference>
<evidence type="ECO:0000256" key="1">
    <source>
        <dbReference type="ARBA" id="ARBA00022801"/>
    </source>
</evidence>
<protein>
    <submittedName>
        <fullName evidence="3">Amidase</fullName>
    </submittedName>
</protein>
<dbReference type="InterPro" id="IPR023631">
    <property type="entry name" value="Amidase_dom"/>
</dbReference>
<evidence type="ECO:0000313" key="3">
    <source>
        <dbReference type="EMBL" id="PQO30965.1"/>
    </source>
</evidence>
<dbReference type="GO" id="GO:0009062">
    <property type="term" value="P:fatty acid catabolic process"/>
    <property type="evidence" value="ECO:0007669"/>
    <property type="project" value="TreeGrafter"/>
</dbReference>
<dbReference type="SUPFAM" id="SSF75304">
    <property type="entry name" value="Amidase signature (AS) enzymes"/>
    <property type="match status" value="1"/>
</dbReference>
<dbReference type="PROSITE" id="PS00571">
    <property type="entry name" value="AMIDASES"/>
    <property type="match status" value="1"/>
</dbReference>
<keyword evidence="1" id="KW-0378">Hydrolase</keyword>
<dbReference type="EMBL" id="PUHY01000013">
    <property type="protein sequence ID" value="PQO30965.1"/>
    <property type="molecule type" value="Genomic_DNA"/>
</dbReference>
<dbReference type="GO" id="GO:0017064">
    <property type="term" value="F:fatty acid amide hydrolase activity"/>
    <property type="evidence" value="ECO:0007669"/>
    <property type="project" value="TreeGrafter"/>
</dbReference>
<comment type="caution">
    <text evidence="3">The sequence shown here is derived from an EMBL/GenBank/DDBJ whole genome shotgun (WGS) entry which is preliminary data.</text>
</comment>
<name>A0A2S8FFL6_9BACT</name>
<reference evidence="3 4" key="1">
    <citation type="submission" date="2018-02" db="EMBL/GenBank/DDBJ databases">
        <title>Comparative genomes isolates from brazilian mangrove.</title>
        <authorList>
            <person name="Araujo J.E."/>
            <person name="Taketani R.G."/>
            <person name="Silva M.C.P."/>
            <person name="Loureco M.V."/>
            <person name="Andreote F.D."/>
        </authorList>
    </citation>
    <scope>NUCLEOTIDE SEQUENCE [LARGE SCALE GENOMIC DNA]</scope>
    <source>
        <strain evidence="3 4">Hex-1 MGV</strain>
    </source>
</reference>
<dbReference type="InterPro" id="IPR036928">
    <property type="entry name" value="AS_sf"/>
</dbReference>
<evidence type="ECO:0000259" key="2">
    <source>
        <dbReference type="Pfam" id="PF01425"/>
    </source>
</evidence>
<dbReference type="Proteomes" id="UP000238322">
    <property type="component" value="Unassembled WGS sequence"/>
</dbReference>
<proteinExistence type="predicted"/>
<dbReference type="Pfam" id="PF01425">
    <property type="entry name" value="Amidase"/>
    <property type="match status" value="1"/>
</dbReference>
<accession>A0A2S8FFL6</accession>
<feature type="domain" description="Amidase" evidence="2">
    <location>
        <begin position="29"/>
        <end position="502"/>
    </location>
</feature>